<accession>A0A951IUV6</accession>
<gene>
    <name evidence="1" type="ORF">EGN73_00890</name>
</gene>
<comment type="caution">
    <text evidence="1">The sequence shown here is derived from an EMBL/GenBank/DDBJ whole genome shotgun (WGS) entry which is preliminary data.</text>
</comment>
<keyword evidence="1" id="KW-0808">Transferase</keyword>
<sequence>MKILGIIPVRGGSKGIPGKNIKLLGGEPLIAYTKRSIDESSLLSKVVVSTDDDAISKVALDLGLDVPFTRPSSLADDQAPTLGVIIHCLDYFEKKGETFDAVCILQVTSPFRRRGMIDEAIQKFSSSGADTLVSVLPVPHEYNPHWIFEENEEGFLFISTGDEALISQRQKLPKAYFRDGAIYLTKSSVIKERDSLFGEKLTYILGDPKFHVNLDTLEDWDEAEKIIKKINNS</sequence>
<dbReference type="GO" id="GO:0008781">
    <property type="term" value="F:N-acylneuraminate cytidylyltransferase activity"/>
    <property type="evidence" value="ECO:0007669"/>
    <property type="project" value="TreeGrafter"/>
</dbReference>
<dbReference type="Pfam" id="PF02348">
    <property type="entry name" value="CTP_transf_3"/>
    <property type="match status" value="1"/>
</dbReference>
<dbReference type="PANTHER" id="PTHR21485">
    <property type="entry name" value="HAD SUPERFAMILY MEMBERS CMAS AND KDSC"/>
    <property type="match status" value="1"/>
</dbReference>
<dbReference type="RefSeq" id="WP_219286169.1">
    <property type="nucleotide sequence ID" value="NZ_RPHB01000001.1"/>
</dbReference>
<dbReference type="EMBL" id="RPHB01000001">
    <property type="protein sequence ID" value="MBW3466369.1"/>
    <property type="molecule type" value="Genomic_DNA"/>
</dbReference>
<organism evidence="1 2">
    <name type="scientific">Arthrospiribacter ruber</name>
    <dbReference type="NCBI Taxonomy" id="2487934"/>
    <lineage>
        <taxon>Bacteria</taxon>
        <taxon>Pseudomonadati</taxon>
        <taxon>Bacteroidota</taxon>
        <taxon>Cytophagia</taxon>
        <taxon>Cytophagales</taxon>
        <taxon>Cyclobacteriaceae</taxon>
        <taxon>Arthrospiribacter</taxon>
    </lineage>
</organism>
<keyword evidence="1" id="KW-0548">Nucleotidyltransferase</keyword>
<name>A0A951IUV6_9BACT</name>
<protein>
    <submittedName>
        <fullName evidence="1">Acylneuraminate cytidylyltransferase family protein</fullName>
    </submittedName>
</protein>
<dbReference type="InterPro" id="IPR003329">
    <property type="entry name" value="Cytidylyl_trans"/>
</dbReference>
<evidence type="ECO:0000313" key="2">
    <source>
        <dbReference type="Proteomes" id="UP000727490"/>
    </source>
</evidence>
<dbReference type="Proteomes" id="UP000727490">
    <property type="component" value="Unassembled WGS sequence"/>
</dbReference>
<dbReference type="CDD" id="cd02513">
    <property type="entry name" value="CMP-NeuAc_Synthase"/>
    <property type="match status" value="1"/>
</dbReference>
<reference evidence="1 2" key="1">
    <citation type="journal article" date="2020" name="Syst. Appl. Microbiol.">
        <title>Arthrospiribacter ruber gen. nov., sp. nov., a novel bacterium isolated from Arthrospira cultures.</title>
        <authorList>
            <person name="Waleron M."/>
            <person name="Misztak A."/>
            <person name="Waleron M.M."/>
            <person name="Furmaniak M."/>
            <person name="Mrozik A."/>
            <person name="Waleron K."/>
        </authorList>
    </citation>
    <scope>NUCLEOTIDE SEQUENCE [LARGE SCALE GENOMIC DNA]</scope>
    <source>
        <strain evidence="1 2">DPMB0001</strain>
    </source>
</reference>
<keyword evidence="2" id="KW-1185">Reference proteome</keyword>
<dbReference type="AlphaFoldDB" id="A0A951IUV6"/>
<dbReference type="PANTHER" id="PTHR21485:SF6">
    <property type="entry name" value="N-ACYLNEURAMINATE CYTIDYLYLTRANSFERASE-RELATED"/>
    <property type="match status" value="1"/>
</dbReference>
<proteinExistence type="predicted"/>
<dbReference type="InterPro" id="IPR050793">
    <property type="entry name" value="CMP-NeuNAc_synthase"/>
</dbReference>
<evidence type="ECO:0000313" key="1">
    <source>
        <dbReference type="EMBL" id="MBW3466369.1"/>
    </source>
</evidence>